<dbReference type="SMART" id="SM00164">
    <property type="entry name" value="TBC"/>
    <property type="match status" value="1"/>
</dbReference>
<dbReference type="SUPFAM" id="SSF47923">
    <property type="entry name" value="Ypt/Rab-GAP domain of gyp1p"/>
    <property type="match status" value="2"/>
</dbReference>
<reference evidence="3 4" key="1">
    <citation type="journal article" date="2012" name="MBio">
        <title>De novo assembly of the Pneumocystis jirovecii genome from a single bronchoalveolar lavage fluid specimen from a patient.</title>
        <authorList>
            <person name="Cisse O.H."/>
            <person name="Pagni M."/>
            <person name="Hauser P.M."/>
        </authorList>
    </citation>
    <scope>NUCLEOTIDE SEQUENCE [LARGE SCALE GENOMIC DNA]</scope>
    <source>
        <strain evidence="3 4">SE8</strain>
    </source>
</reference>
<sequence>TLHQKPINSCIHQEVSIDFDKICRSLRFERKEKICSLFSQIQKKHKQFTPSKQQDAHELLRYFLDSLNMEETSNTSNRNTFEKLSKSKQKTFEKNDVSLISDIKVENLNGNNNDTQNKNITFIDKLFGGRLASIVICNTCKSVSTSYEKFQDISLSIKTHNTTDIACDTKVNSKRIGSKKTRKKKGSSDNLLFNCSKTSCSHLNGCSESVSDDESSTPTTGSENMSKTCLHFKELSVDSFEKDGLSSCKNASIASEITTKTESEYIDLLLFERNNIDEEKKDSWNLEDSLRQFTSVEILENENGYACEECAKRLRSTAKKCIYKPSQALRRSFRLSNTKSSKSHIDSFLTNGSSELFLSSSSFSDLCSQPSESHLPVLHISSHEHQHSFCMSPGVCSTNTPSYLDYEYSSSDSSKPRSVLSSAFRRFLIDLPLPPILILHLKRFQQLIGRLRSSFKKIDTFVDFPETLDLTDYVTPRLRSGPGLLYMLTGVIVHIGTLTHGHYASYILTHKIRPLNEPLSTTLIDSNLSDSLSSIKTSQTPLRQWVFANDTLTRPATWDEVRRSVGYLFVYEQIYDVSRFGFYLALKESVLYIEQMLAFVEGKLDHKSRDNDKNSFTHNKHQDFHDDIALSLKIKSYYENEDQEADYEEFDGIDDFEGKILNGEVDRYGFFSFPQKLPKQKGKITSQLKSIEIRNKFIRRKKRIILEIPQGFCFDQLLNQDNLVWYKEGSNVTKKEINRIEKWRNMATSLRMDGNTEYLAKRVFKGIPDSWRSAAWYAFLSCSAKRNGSKYTDRELRLKYHEYLQLPYAHDFQINLDVPRTISGHVFFQRQYRDGQRLLFRVLHALSLFYSDTGYVQGMASLVATFLCYYDEESAFIMSVRLWEEKGILSIFSNDFNDLFLCFNELEARLSKTRVGKRLFALGINVSSFSTKWYLTLFSHSLSFCTQLRIWDVFLWHHGDKKNKFEILHLTAMAIIFGMKDMLMKADFETAMKLLTSRIHVIDNDALMMLIESEWKSMKKVMVLKIHCKYSFLRRWASSGPHSTKHPRCRIPKSKPIPEGILLQTESNSSLFYNPPASPPDYRVTPYSFLPDTVKKLNEKPVFHGTLPPPLSPIKQKKYHLIDEDIKQIKILRENGMSRSNIAKKFNASRFFVGMVAPLSKEKVDEIKRKHQEIKEQWSDRKKEIMMNRMKRRKLWGKEKCRFVNTFSKT</sequence>
<proteinExistence type="predicted"/>
<dbReference type="STRING" id="1209962.L0PEW7"/>
<dbReference type="GO" id="GO:0004843">
    <property type="term" value="F:cysteine-type deubiquitinase activity"/>
    <property type="evidence" value="ECO:0007669"/>
    <property type="project" value="InterPro"/>
</dbReference>
<dbReference type="Pfam" id="PF12824">
    <property type="entry name" value="MRP-L20"/>
    <property type="match status" value="1"/>
</dbReference>
<dbReference type="GO" id="GO:0016579">
    <property type="term" value="P:protein deubiquitination"/>
    <property type="evidence" value="ECO:0007669"/>
    <property type="project" value="InterPro"/>
</dbReference>
<dbReference type="FunFam" id="1.10.8.270:FF:000023">
    <property type="entry name" value="TBC domain-containing protein C1778.09"/>
    <property type="match status" value="1"/>
</dbReference>
<comment type="caution">
    <text evidence="3">The sequence shown here is derived from an EMBL/GenBank/DDBJ whole genome shotgun (WGS) entry which is preliminary data.</text>
</comment>
<dbReference type="InterPro" id="IPR038765">
    <property type="entry name" value="Papain-like_cys_pep_sf"/>
</dbReference>
<evidence type="ECO:0008006" key="5">
    <source>
        <dbReference type="Google" id="ProtNLM"/>
    </source>
</evidence>
<dbReference type="PANTHER" id="PTHR47219:SF9">
    <property type="entry name" value="GTPASE ACTIVATING PROTEIN AND CENTROSOME-ASSOCIATED, ISOFORM B"/>
    <property type="match status" value="1"/>
</dbReference>
<dbReference type="Pfam" id="PF00566">
    <property type="entry name" value="RabGAP-TBC"/>
    <property type="match status" value="1"/>
</dbReference>
<dbReference type="PROSITE" id="PS00973">
    <property type="entry name" value="USP_2"/>
    <property type="match status" value="1"/>
</dbReference>
<dbReference type="Gene3D" id="3.90.70.10">
    <property type="entry name" value="Cysteine proteinases"/>
    <property type="match status" value="1"/>
</dbReference>
<feature type="non-terminal residue" evidence="3">
    <location>
        <position position="1210"/>
    </location>
</feature>
<dbReference type="GO" id="GO:0005096">
    <property type="term" value="F:GTPase activator activity"/>
    <property type="evidence" value="ECO:0007669"/>
    <property type="project" value="TreeGrafter"/>
</dbReference>
<dbReference type="VEuPathDB" id="FungiDB:PNEJI1_001861"/>
<evidence type="ECO:0000313" key="4">
    <source>
        <dbReference type="Proteomes" id="UP000010422"/>
    </source>
</evidence>
<dbReference type="EMBL" id="CAKM01000265">
    <property type="protein sequence ID" value="CCJ30782.1"/>
    <property type="molecule type" value="Genomic_DNA"/>
</dbReference>
<protein>
    <recommendedName>
        <fullName evidence="5">Rab-GAP TBC domain-containing protein</fullName>
    </recommendedName>
</protein>
<evidence type="ECO:0000259" key="2">
    <source>
        <dbReference type="PROSITE" id="PS50235"/>
    </source>
</evidence>
<dbReference type="Proteomes" id="UP000010422">
    <property type="component" value="Unassembled WGS sequence"/>
</dbReference>
<dbReference type="InterPro" id="IPR035969">
    <property type="entry name" value="Rab-GAP_TBC_sf"/>
</dbReference>
<gene>
    <name evidence="3" type="ORF">PNEJI1_001861</name>
</gene>
<dbReference type="InterPro" id="IPR028889">
    <property type="entry name" value="USP"/>
</dbReference>
<dbReference type="PANTHER" id="PTHR47219">
    <property type="entry name" value="RAB GTPASE-ACTIVATING PROTEIN 1-LIKE"/>
    <property type="match status" value="1"/>
</dbReference>
<dbReference type="InterPro" id="IPR001394">
    <property type="entry name" value="Peptidase_C19_UCH"/>
</dbReference>
<dbReference type="Gene3D" id="1.10.8.270">
    <property type="entry name" value="putative rabgap domain of human tbc1 domain family member 14 like domains"/>
    <property type="match status" value="1"/>
</dbReference>
<dbReference type="InterPro" id="IPR018200">
    <property type="entry name" value="USP_CS"/>
</dbReference>
<dbReference type="InterPro" id="IPR000195">
    <property type="entry name" value="Rab-GAP-TBC_dom"/>
</dbReference>
<dbReference type="InParanoid" id="L0PEW7"/>
<evidence type="ECO:0000313" key="3">
    <source>
        <dbReference type="EMBL" id="CCJ30782.1"/>
    </source>
</evidence>
<dbReference type="GO" id="GO:0031267">
    <property type="term" value="F:small GTPase binding"/>
    <property type="evidence" value="ECO:0007669"/>
    <property type="project" value="TreeGrafter"/>
</dbReference>
<dbReference type="Gene3D" id="1.10.472.80">
    <property type="entry name" value="Ypt/Rab-GAP domain of gyp1p, domain 3"/>
    <property type="match status" value="1"/>
</dbReference>
<organism evidence="4">
    <name type="scientific">Pneumocystis jirovecii</name>
    <name type="common">Human pneumocystis pneumonia agent</name>
    <dbReference type="NCBI Taxonomy" id="42068"/>
    <lineage>
        <taxon>Eukaryota</taxon>
        <taxon>Fungi</taxon>
        <taxon>Dikarya</taxon>
        <taxon>Ascomycota</taxon>
        <taxon>Taphrinomycotina</taxon>
        <taxon>Pneumocystomycetes</taxon>
        <taxon>Pneumocystaceae</taxon>
        <taxon>Pneumocystis</taxon>
    </lineage>
</organism>
<feature type="non-terminal residue" evidence="3">
    <location>
        <position position="1"/>
    </location>
</feature>
<dbReference type="Pfam" id="PF00443">
    <property type="entry name" value="UCH"/>
    <property type="match status" value="1"/>
</dbReference>
<dbReference type="PROSITE" id="PS50086">
    <property type="entry name" value="TBC_RABGAP"/>
    <property type="match status" value="1"/>
</dbReference>
<dbReference type="AlphaFoldDB" id="L0PEW7"/>
<feature type="domain" description="Rab-GAP TBC" evidence="1">
    <location>
        <begin position="766"/>
        <end position="958"/>
    </location>
</feature>
<dbReference type="PROSITE" id="PS50235">
    <property type="entry name" value="USP_3"/>
    <property type="match status" value="1"/>
</dbReference>
<accession>L0PEW7</accession>
<feature type="domain" description="USP" evidence="2">
    <location>
        <begin position="1"/>
        <end position="574"/>
    </location>
</feature>
<evidence type="ECO:0000259" key="1">
    <source>
        <dbReference type="PROSITE" id="PS50086"/>
    </source>
</evidence>
<dbReference type="InterPro" id="IPR050302">
    <property type="entry name" value="Rab_GAP_TBC_domain"/>
</dbReference>
<dbReference type="SUPFAM" id="SSF54001">
    <property type="entry name" value="Cysteine proteinases"/>
    <property type="match status" value="1"/>
</dbReference>
<name>L0PEW7_PNEJI</name>